<name>A0AAU9JPP3_9CILI</name>
<protein>
    <recommendedName>
        <fullName evidence="4">Kelch motif family protein</fullName>
    </recommendedName>
</protein>
<accession>A0AAU9JPP3</accession>
<comment type="caution">
    <text evidence="2">The sequence shown here is derived from an EMBL/GenBank/DDBJ whole genome shotgun (WGS) entry which is preliminary data.</text>
</comment>
<evidence type="ECO:0000313" key="2">
    <source>
        <dbReference type="EMBL" id="CAG9327944.1"/>
    </source>
</evidence>
<dbReference type="Gene3D" id="2.120.10.80">
    <property type="entry name" value="Kelch-type beta propeller"/>
    <property type="match status" value="1"/>
</dbReference>
<dbReference type="InterPro" id="IPR015915">
    <property type="entry name" value="Kelch-typ_b-propeller"/>
</dbReference>
<evidence type="ECO:0000256" key="1">
    <source>
        <dbReference type="SAM" id="Coils"/>
    </source>
</evidence>
<sequence length="418" mass="48456">MECWKQGCKNKVKVLFKYMDSPSYSCKIHMYKYAQATSIEEHKFEILEIKVNQKYKENLIEELHKLSKELLDIKENLIKDTYKKIQELKLSLIKALENIEKIRINQVDLIRSISSIKKIPKINQNPLEKLLSLDPDSAQKKLDEFGCKFNHSDFELNKNDRADDIENNEIVFFRNNTKNSVRVNLTNYSKSEKQIYILQNNVSHPHAISMCLIPDKSIFCYGNYPGEGTAFILYPNSIIKQLSDGNPSGNMGAVYYDGFIYLFGGFNAQGNAWNQAAKYELSTDKWYEIRPLKENLSRVSCIAGNYGIAFVGFQSSELYLYNHKQDIYNKIYCNFAANTRKVLLQAENRVFLIESGKNIYESNSSQLSNWKIIGASQISYGSRAAYQVYFNQSCYFMDSDCRIYKFDMKSLQLTITQI</sequence>
<evidence type="ECO:0000313" key="3">
    <source>
        <dbReference type="Proteomes" id="UP001162131"/>
    </source>
</evidence>
<keyword evidence="1" id="KW-0175">Coiled coil</keyword>
<dbReference type="AlphaFoldDB" id="A0AAU9JPP3"/>
<organism evidence="2 3">
    <name type="scientific">Blepharisma stoltei</name>
    <dbReference type="NCBI Taxonomy" id="1481888"/>
    <lineage>
        <taxon>Eukaryota</taxon>
        <taxon>Sar</taxon>
        <taxon>Alveolata</taxon>
        <taxon>Ciliophora</taxon>
        <taxon>Postciliodesmatophora</taxon>
        <taxon>Heterotrichea</taxon>
        <taxon>Heterotrichida</taxon>
        <taxon>Blepharismidae</taxon>
        <taxon>Blepharisma</taxon>
    </lineage>
</organism>
<dbReference type="SUPFAM" id="SSF50965">
    <property type="entry name" value="Galactose oxidase, central domain"/>
    <property type="match status" value="1"/>
</dbReference>
<dbReference type="Proteomes" id="UP001162131">
    <property type="component" value="Unassembled WGS sequence"/>
</dbReference>
<gene>
    <name evidence="2" type="ORF">BSTOLATCC_MIC44564</name>
</gene>
<reference evidence="2" key="1">
    <citation type="submission" date="2021-09" db="EMBL/GenBank/DDBJ databases">
        <authorList>
            <consortium name="AG Swart"/>
            <person name="Singh M."/>
            <person name="Singh A."/>
            <person name="Seah K."/>
            <person name="Emmerich C."/>
        </authorList>
    </citation>
    <scope>NUCLEOTIDE SEQUENCE</scope>
    <source>
        <strain evidence="2">ATCC30299</strain>
    </source>
</reference>
<proteinExistence type="predicted"/>
<feature type="coiled-coil region" evidence="1">
    <location>
        <begin position="56"/>
        <end position="105"/>
    </location>
</feature>
<dbReference type="EMBL" id="CAJZBQ010000044">
    <property type="protein sequence ID" value="CAG9327944.1"/>
    <property type="molecule type" value="Genomic_DNA"/>
</dbReference>
<keyword evidence="3" id="KW-1185">Reference proteome</keyword>
<dbReference type="InterPro" id="IPR011043">
    <property type="entry name" value="Gal_Oxase/kelch_b-propeller"/>
</dbReference>
<evidence type="ECO:0008006" key="4">
    <source>
        <dbReference type="Google" id="ProtNLM"/>
    </source>
</evidence>